<dbReference type="PANTHER" id="PTHR22593">
    <property type="entry name" value="TRANSMEMBRANE PROTEIN 18"/>
    <property type="match status" value="1"/>
</dbReference>
<proteinExistence type="inferred from homology"/>
<dbReference type="PANTHER" id="PTHR22593:SF2">
    <property type="entry name" value="TRANSMEMBRANE PROTEIN 18"/>
    <property type="match status" value="1"/>
</dbReference>
<feature type="transmembrane region" description="Helical" evidence="11">
    <location>
        <begin position="31"/>
        <end position="50"/>
    </location>
</feature>
<dbReference type="HOGENOM" id="CLU_101161_1_1_1"/>
<dbReference type="GO" id="GO:0003677">
    <property type="term" value="F:DNA binding"/>
    <property type="evidence" value="ECO:0007669"/>
    <property type="project" value="UniProtKB-KW"/>
</dbReference>
<dbReference type="GO" id="GO:0031965">
    <property type="term" value="C:nuclear membrane"/>
    <property type="evidence" value="ECO:0007669"/>
    <property type="project" value="UniProtKB-SubCell"/>
</dbReference>
<accession>T1JB36</accession>
<keyword evidence="13" id="KW-1185">Reference proteome</keyword>
<keyword evidence="9 11" id="KW-0472">Membrane</keyword>
<dbReference type="EMBL" id="JH432008">
    <property type="status" value="NOT_ANNOTATED_CDS"/>
    <property type="molecule type" value="Genomic_DNA"/>
</dbReference>
<evidence type="ECO:0000256" key="1">
    <source>
        <dbReference type="ARBA" id="ARBA00004126"/>
    </source>
</evidence>
<evidence type="ECO:0000256" key="8">
    <source>
        <dbReference type="ARBA" id="ARBA00023125"/>
    </source>
</evidence>
<evidence type="ECO:0000256" key="4">
    <source>
        <dbReference type="ARBA" id="ARBA00014253"/>
    </source>
</evidence>
<evidence type="ECO:0000256" key="3">
    <source>
        <dbReference type="ARBA" id="ARBA00009971"/>
    </source>
</evidence>
<keyword evidence="7" id="KW-0175">Coiled coil</keyword>
<comment type="subcellular location">
    <subcellularLocation>
        <location evidence="2">Endomembrane system</location>
        <topology evidence="2">Multi-pass membrane protein</topology>
    </subcellularLocation>
    <subcellularLocation>
        <location evidence="1">Nucleus membrane</location>
    </subcellularLocation>
</comment>
<dbReference type="InterPro" id="IPR026721">
    <property type="entry name" value="TMEM18"/>
</dbReference>
<keyword evidence="10" id="KW-0539">Nucleus</keyword>
<evidence type="ECO:0000256" key="6">
    <source>
        <dbReference type="ARBA" id="ARBA00022989"/>
    </source>
</evidence>
<dbReference type="eggNOG" id="ENOG502S2NZ">
    <property type="taxonomic scope" value="Eukaryota"/>
</dbReference>
<evidence type="ECO:0000313" key="12">
    <source>
        <dbReference type="EnsemblMetazoa" id="SMAR010967-PA"/>
    </source>
</evidence>
<organism evidence="12 13">
    <name type="scientific">Strigamia maritima</name>
    <name type="common">European centipede</name>
    <name type="synonym">Geophilus maritimus</name>
    <dbReference type="NCBI Taxonomy" id="126957"/>
    <lineage>
        <taxon>Eukaryota</taxon>
        <taxon>Metazoa</taxon>
        <taxon>Ecdysozoa</taxon>
        <taxon>Arthropoda</taxon>
        <taxon>Myriapoda</taxon>
        <taxon>Chilopoda</taxon>
        <taxon>Pleurostigmophora</taxon>
        <taxon>Geophilomorpha</taxon>
        <taxon>Linotaeniidae</taxon>
        <taxon>Strigamia</taxon>
    </lineage>
</organism>
<feature type="transmembrane region" description="Helical" evidence="11">
    <location>
        <begin position="6"/>
        <end position="24"/>
    </location>
</feature>
<evidence type="ECO:0000256" key="9">
    <source>
        <dbReference type="ARBA" id="ARBA00023136"/>
    </source>
</evidence>
<dbReference type="PhylomeDB" id="T1JB36"/>
<keyword evidence="5 11" id="KW-0812">Transmembrane</keyword>
<evidence type="ECO:0000256" key="5">
    <source>
        <dbReference type="ARBA" id="ARBA00022692"/>
    </source>
</evidence>
<dbReference type="Proteomes" id="UP000014500">
    <property type="component" value="Unassembled WGS sequence"/>
</dbReference>
<reference evidence="13" key="1">
    <citation type="submission" date="2011-05" db="EMBL/GenBank/DDBJ databases">
        <authorList>
            <person name="Richards S.R."/>
            <person name="Qu J."/>
            <person name="Jiang H."/>
            <person name="Jhangiani S.N."/>
            <person name="Agravi P."/>
            <person name="Goodspeed R."/>
            <person name="Gross S."/>
            <person name="Mandapat C."/>
            <person name="Jackson L."/>
            <person name="Mathew T."/>
            <person name="Pu L."/>
            <person name="Thornton R."/>
            <person name="Saada N."/>
            <person name="Wilczek-Boney K.B."/>
            <person name="Lee S."/>
            <person name="Kovar C."/>
            <person name="Wu Y."/>
            <person name="Scherer S.E."/>
            <person name="Worley K.C."/>
            <person name="Muzny D.M."/>
            <person name="Gibbs R."/>
        </authorList>
    </citation>
    <scope>NUCLEOTIDE SEQUENCE</scope>
    <source>
        <strain evidence="13">Brora</strain>
    </source>
</reference>
<sequence>IDWTDPWLITLLVGHSIIILITFLTRNHGNIQAILFFALLLLVYFSERINEIAARNWQNFSRQQYFDSKGMFMSIVFSIPLLLNCIIMVCNWLYMSGTLMVKLKKAQLREQIKAEKALSLSEQKKSKHD</sequence>
<evidence type="ECO:0000256" key="2">
    <source>
        <dbReference type="ARBA" id="ARBA00004127"/>
    </source>
</evidence>
<dbReference type="OMA" id="NEWAANN"/>
<name>T1JB36_STRMM</name>
<keyword evidence="8" id="KW-0238">DNA-binding</keyword>
<evidence type="ECO:0000256" key="11">
    <source>
        <dbReference type="SAM" id="Phobius"/>
    </source>
</evidence>
<feature type="transmembrane region" description="Helical" evidence="11">
    <location>
        <begin position="70"/>
        <end position="94"/>
    </location>
</feature>
<dbReference type="AlphaFoldDB" id="T1JB36"/>
<reference evidence="12" key="2">
    <citation type="submission" date="2015-02" db="UniProtKB">
        <authorList>
            <consortium name="EnsemblMetazoa"/>
        </authorList>
    </citation>
    <scope>IDENTIFICATION</scope>
</reference>
<comment type="similarity">
    <text evidence="3">Belongs to the TMEM18 family.</text>
</comment>
<dbReference type="Pfam" id="PF14770">
    <property type="entry name" value="TMEM18"/>
    <property type="match status" value="1"/>
</dbReference>
<evidence type="ECO:0000256" key="7">
    <source>
        <dbReference type="ARBA" id="ARBA00023054"/>
    </source>
</evidence>
<evidence type="ECO:0000313" key="13">
    <source>
        <dbReference type="Proteomes" id="UP000014500"/>
    </source>
</evidence>
<evidence type="ECO:0000256" key="10">
    <source>
        <dbReference type="ARBA" id="ARBA00023242"/>
    </source>
</evidence>
<dbReference type="EnsemblMetazoa" id="SMAR010967-RA">
    <property type="protein sequence ID" value="SMAR010967-PA"/>
    <property type="gene ID" value="SMAR010967"/>
</dbReference>
<protein>
    <recommendedName>
        <fullName evidence="4">Transmembrane protein 18</fullName>
    </recommendedName>
</protein>
<keyword evidence="6 11" id="KW-1133">Transmembrane helix</keyword>